<evidence type="ECO:0000313" key="1">
    <source>
        <dbReference type="EMBL" id="RAH39588.1"/>
    </source>
</evidence>
<name>A0ACD1FRJ6_9EURO</name>
<dbReference type="EMBL" id="KZ825451">
    <property type="protein sequence ID" value="RAH39588.1"/>
    <property type="molecule type" value="Genomic_DNA"/>
</dbReference>
<protein>
    <submittedName>
        <fullName evidence="1">Uncharacterized protein</fullName>
    </submittedName>
</protein>
<feature type="non-terminal residue" evidence="1">
    <location>
        <position position="1"/>
    </location>
</feature>
<dbReference type="Proteomes" id="UP000249057">
    <property type="component" value="Unassembled WGS sequence"/>
</dbReference>
<keyword evidence="2" id="KW-1185">Reference proteome</keyword>
<accession>A0ACD1FRJ6</accession>
<evidence type="ECO:0000313" key="2">
    <source>
        <dbReference type="Proteomes" id="UP000249057"/>
    </source>
</evidence>
<organism evidence="1 2">
    <name type="scientific">Aspergillus brunneoviolaceus CBS 621.78</name>
    <dbReference type="NCBI Taxonomy" id="1450534"/>
    <lineage>
        <taxon>Eukaryota</taxon>
        <taxon>Fungi</taxon>
        <taxon>Dikarya</taxon>
        <taxon>Ascomycota</taxon>
        <taxon>Pezizomycotina</taxon>
        <taxon>Eurotiomycetes</taxon>
        <taxon>Eurotiomycetidae</taxon>
        <taxon>Eurotiales</taxon>
        <taxon>Aspergillaceae</taxon>
        <taxon>Aspergillus</taxon>
        <taxon>Aspergillus subgen. Circumdati</taxon>
    </lineage>
</organism>
<reference evidence="1" key="1">
    <citation type="submission" date="2018-02" db="EMBL/GenBank/DDBJ databases">
        <title>The genomes of Aspergillus section Nigri reveals drivers in fungal speciation.</title>
        <authorList>
            <consortium name="DOE Joint Genome Institute"/>
            <person name="Vesth T.C."/>
            <person name="Nybo J."/>
            <person name="Theobald S."/>
            <person name="Brandl J."/>
            <person name="Frisvad J.C."/>
            <person name="Nielsen K.F."/>
            <person name="Lyhne E.K."/>
            <person name="Kogle M.E."/>
            <person name="Kuo A."/>
            <person name="Riley R."/>
            <person name="Clum A."/>
            <person name="Nolan M."/>
            <person name="Lipzen A."/>
            <person name="Salamov A."/>
            <person name="Henrissat B."/>
            <person name="Wiebenga A."/>
            <person name="De vries R.P."/>
            <person name="Grigoriev I.V."/>
            <person name="Mortensen U.H."/>
            <person name="Andersen M.R."/>
            <person name="Baker S.E."/>
        </authorList>
    </citation>
    <scope>NUCLEOTIDE SEQUENCE</scope>
    <source>
        <strain evidence="1">CBS 621.78</strain>
    </source>
</reference>
<proteinExistence type="predicted"/>
<sequence length="117" mass="12622">IQTYYHAINSRTQVLPASLTSTDEILALAGVHHITIAPGLLQQLAALPASAATTVPNLFETTPPIHYDAPGSFRDDEAGYRLAFSREGRGKSEGKLAQAVSIFCEMQDRLVQMIGVL</sequence>
<gene>
    <name evidence="1" type="ORF">BO95DRAFT_469602</name>
</gene>